<comment type="caution">
    <text evidence="5">The sequence shown here is derived from an EMBL/GenBank/DDBJ whole genome shotgun (WGS) entry which is preliminary data.</text>
</comment>
<dbReference type="EMBL" id="JANQDX010000008">
    <property type="protein sequence ID" value="KAL0920784.1"/>
    <property type="molecule type" value="Genomic_DNA"/>
</dbReference>
<dbReference type="InterPro" id="IPR001563">
    <property type="entry name" value="Peptidase_S10"/>
</dbReference>
<dbReference type="PRINTS" id="PR00724">
    <property type="entry name" value="CRBOXYPTASEC"/>
</dbReference>
<evidence type="ECO:0000256" key="1">
    <source>
        <dbReference type="ARBA" id="ARBA00009431"/>
    </source>
</evidence>
<protein>
    <submittedName>
        <fullName evidence="5">Uncharacterized protein</fullName>
    </submittedName>
</protein>
<proteinExistence type="inferred from homology"/>
<gene>
    <name evidence="5" type="ORF">M5K25_009952</name>
</gene>
<accession>A0ABD0V734</accession>
<dbReference type="Pfam" id="PF00450">
    <property type="entry name" value="Peptidase_S10"/>
    <property type="match status" value="1"/>
</dbReference>
<evidence type="ECO:0000256" key="4">
    <source>
        <dbReference type="SAM" id="SignalP"/>
    </source>
</evidence>
<dbReference type="SUPFAM" id="SSF53474">
    <property type="entry name" value="alpha/beta-Hydrolases"/>
    <property type="match status" value="1"/>
</dbReference>
<feature type="signal peptide" evidence="4">
    <location>
        <begin position="1"/>
        <end position="22"/>
    </location>
</feature>
<evidence type="ECO:0000256" key="2">
    <source>
        <dbReference type="ARBA" id="ARBA00022729"/>
    </source>
</evidence>
<dbReference type="Gene3D" id="3.40.50.1820">
    <property type="entry name" value="alpha/beta hydrolase"/>
    <property type="match status" value="1"/>
</dbReference>
<evidence type="ECO:0000256" key="3">
    <source>
        <dbReference type="ARBA" id="ARBA00023180"/>
    </source>
</evidence>
<dbReference type="Gene3D" id="3.40.50.12670">
    <property type="match status" value="1"/>
</dbReference>
<keyword evidence="3" id="KW-0325">Glycoprotein</keyword>
<name>A0ABD0V734_DENTH</name>
<keyword evidence="6" id="KW-1185">Reference proteome</keyword>
<evidence type="ECO:0000313" key="6">
    <source>
        <dbReference type="Proteomes" id="UP001552299"/>
    </source>
</evidence>
<dbReference type="InterPro" id="IPR029058">
    <property type="entry name" value="AB_hydrolase_fold"/>
</dbReference>
<dbReference type="PANTHER" id="PTHR11802:SF132">
    <property type="entry name" value="SERINE CARBOXYPEPTIDASE-LIKE 36-RELATED"/>
    <property type="match status" value="1"/>
</dbReference>
<comment type="similarity">
    <text evidence="1">Belongs to the peptidase S10 family.</text>
</comment>
<organism evidence="5 6">
    <name type="scientific">Dendrobium thyrsiflorum</name>
    <name type="common">Pinecone-like raceme dendrobium</name>
    <name type="synonym">Orchid</name>
    <dbReference type="NCBI Taxonomy" id="117978"/>
    <lineage>
        <taxon>Eukaryota</taxon>
        <taxon>Viridiplantae</taxon>
        <taxon>Streptophyta</taxon>
        <taxon>Embryophyta</taxon>
        <taxon>Tracheophyta</taxon>
        <taxon>Spermatophyta</taxon>
        <taxon>Magnoliopsida</taxon>
        <taxon>Liliopsida</taxon>
        <taxon>Asparagales</taxon>
        <taxon>Orchidaceae</taxon>
        <taxon>Epidendroideae</taxon>
        <taxon>Malaxideae</taxon>
        <taxon>Dendrobiinae</taxon>
        <taxon>Dendrobium</taxon>
    </lineage>
</organism>
<keyword evidence="2 4" id="KW-0732">Signal</keyword>
<dbReference type="AlphaFoldDB" id="A0ABD0V734"/>
<reference evidence="5 6" key="1">
    <citation type="journal article" date="2024" name="Plant Biotechnol. J.">
        <title>Dendrobium thyrsiflorum genome and its molecular insights into genes involved in important horticultural traits.</title>
        <authorList>
            <person name="Chen B."/>
            <person name="Wang J.Y."/>
            <person name="Zheng P.J."/>
            <person name="Li K.L."/>
            <person name="Liang Y.M."/>
            <person name="Chen X.F."/>
            <person name="Zhang C."/>
            <person name="Zhao X."/>
            <person name="He X."/>
            <person name="Zhang G.Q."/>
            <person name="Liu Z.J."/>
            <person name="Xu Q."/>
        </authorList>
    </citation>
    <scope>NUCLEOTIDE SEQUENCE [LARGE SCALE GENOMIC DNA]</scope>
    <source>
        <strain evidence="5">GZMU011</strain>
    </source>
</reference>
<evidence type="ECO:0000313" key="5">
    <source>
        <dbReference type="EMBL" id="KAL0920784.1"/>
    </source>
</evidence>
<dbReference type="PANTHER" id="PTHR11802">
    <property type="entry name" value="SERINE PROTEASE FAMILY S10 SERINE CARBOXYPEPTIDASE"/>
    <property type="match status" value="1"/>
</dbReference>
<feature type="chain" id="PRO_5044848427" evidence="4">
    <location>
        <begin position="23"/>
        <end position="449"/>
    </location>
</feature>
<dbReference type="Proteomes" id="UP001552299">
    <property type="component" value="Unassembled WGS sequence"/>
</dbReference>
<sequence length="449" mass="50812">MEEAKALIFLFFFFFFIVAASSLPANFAGNGSDASDVLAKDADLIDELPNQPESTDFRQYSGYLVAEPVSNRRFFYYFVEAEDIRPLSKPLIIYIGAPSVDNLASALLSCFQQVGPYTVGDDGQTLIPNPFSWNKFANILFIEGPVGVGFSLSDNDQDIYETQEYWIISDMYHFIVRWMKRFPEHKNNDVYIAGQSYIGMLGPGLATYILYMNSRPENSPINIRGILMGNPKMDKDLEFITRFEAKFRMNIISEEIVADHRKLCDIKKPEDFMICWKPVAESQRLVFALDDNNVYSKFCPNIDIKSVGLDNFKSTVYDCNEQCVGGYLNIPFVHNTRVLRNISSSTPYIKAAMAKGVRVLIYSGVQDDENVIPNMIVIKSMNLTISSEWRPWFDNKVEVAGFVESYVGGLTYATVRASGIKVMVDQPERGFILAKSFITNSSLPFTIFV</sequence>